<feature type="compositionally biased region" description="Low complexity" evidence="5">
    <location>
        <begin position="216"/>
        <end position="243"/>
    </location>
</feature>
<sequence length="441" mass="46805">MGPAARETALPPSRLYAIGSQPVIDLPSATYRALGSGAGGRAAPSDWDAGWGSSFGSSRPIGLARGFEHVALPSAPHGLLGNLLQPTAGSMRSQGMHGGCAALPLSLHGSGLPAGAHNNLLQLSEPPAGDLAEEERRMAQIDESAAGARLRFEAFCRPLDSLAQPCCSSGGGVGAAPALQLSDAATARQQSWPAPHKVGQSGHLVEVQQPDERQPVQHAQQGQQQQHSQQPPQRPSSPLAQPSCAANGSGRACPQPPHSPHAGQEGCSLRACGADEEAAAGEAQPNQGRQPARKRKYEASQLTLQIFEEEGCFDMDQNKAATHLGFGSATMIKKQMKKLGLQDWPYRKRSTRKTMVENAELFIEAKAALHCKPDMQAKAAVLLAYVRQLYATAVANPLGLCSTNCPGRNKNGLTQDEERFRQALYKLRDEAHKIEGEGQRG</sequence>
<proteinExistence type="predicted"/>
<feature type="region of interest" description="Disordered" evidence="5">
    <location>
        <begin position="211"/>
        <end position="266"/>
    </location>
</feature>
<keyword evidence="1" id="KW-0805">Transcription regulation</keyword>
<gene>
    <name evidence="7" type="ORF">COHA_008148</name>
</gene>
<evidence type="ECO:0000256" key="4">
    <source>
        <dbReference type="ARBA" id="ARBA00023242"/>
    </source>
</evidence>
<evidence type="ECO:0000256" key="5">
    <source>
        <dbReference type="SAM" id="MobiDB-lite"/>
    </source>
</evidence>
<evidence type="ECO:0000313" key="7">
    <source>
        <dbReference type="EMBL" id="KAI7838065.1"/>
    </source>
</evidence>
<evidence type="ECO:0000256" key="1">
    <source>
        <dbReference type="ARBA" id="ARBA00023015"/>
    </source>
</evidence>
<keyword evidence="2" id="KW-0238">DNA-binding</keyword>
<dbReference type="EMBL" id="JADXDR010000137">
    <property type="protein sequence ID" value="KAI7838065.1"/>
    <property type="molecule type" value="Genomic_DNA"/>
</dbReference>
<evidence type="ECO:0000256" key="3">
    <source>
        <dbReference type="ARBA" id="ARBA00023163"/>
    </source>
</evidence>
<reference evidence="7" key="1">
    <citation type="submission" date="2020-11" db="EMBL/GenBank/DDBJ databases">
        <title>Chlorella ohadii genome sequencing and assembly.</title>
        <authorList>
            <person name="Murik O."/>
            <person name="Treves H."/>
            <person name="Kedem I."/>
            <person name="Shotland Y."/>
            <person name="Kaplan A."/>
        </authorList>
    </citation>
    <scope>NUCLEOTIDE SEQUENCE</scope>
    <source>
        <strain evidence="7">1</strain>
    </source>
</reference>
<evidence type="ECO:0000259" key="6">
    <source>
        <dbReference type="PROSITE" id="PS51519"/>
    </source>
</evidence>
<name>A0AAD5DLX8_9CHLO</name>
<keyword evidence="4" id="KW-0539">Nucleus</keyword>
<feature type="domain" description="RWP-RK" evidence="6">
    <location>
        <begin position="284"/>
        <end position="372"/>
    </location>
</feature>
<protein>
    <recommendedName>
        <fullName evidence="6">RWP-RK domain-containing protein</fullName>
    </recommendedName>
</protein>
<keyword evidence="3" id="KW-0804">Transcription</keyword>
<evidence type="ECO:0000256" key="2">
    <source>
        <dbReference type="ARBA" id="ARBA00023125"/>
    </source>
</evidence>
<dbReference type="InterPro" id="IPR003035">
    <property type="entry name" value="RWP-RK_dom"/>
</dbReference>
<evidence type="ECO:0000313" key="8">
    <source>
        <dbReference type="Proteomes" id="UP001205105"/>
    </source>
</evidence>
<accession>A0AAD5DLX8</accession>
<dbReference type="Proteomes" id="UP001205105">
    <property type="component" value="Unassembled WGS sequence"/>
</dbReference>
<comment type="caution">
    <text evidence="7">The sequence shown here is derived from an EMBL/GenBank/DDBJ whole genome shotgun (WGS) entry which is preliminary data.</text>
</comment>
<dbReference type="AlphaFoldDB" id="A0AAD5DLX8"/>
<organism evidence="7 8">
    <name type="scientific">Chlorella ohadii</name>
    <dbReference type="NCBI Taxonomy" id="2649997"/>
    <lineage>
        <taxon>Eukaryota</taxon>
        <taxon>Viridiplantae</taxon>
        <taxon>Chlorophyta</taxon>
        <taxon>core chlorophytes</taxon>
        <taxon>Trebouxiophyceae</taxon>
        <taxon>Chlorellales</taxon>
        <taxon>Chlorellaceae</taxon>
        <taxon>Chlorella clade</taxon>
        <taxon>Chlorella</taxon>
    </lineage>
</organism>
<dbReference type="PROSITE" id="PS51519">
    <property type="entry name" value="RWP_RK"/>
    <property type="match status" value="1"/>
</dbReference>
<keyword evidence="8" id="KW-1185">Reference proteome</keyword>
<dbReference type="GO" id="GO:0003677">
    <property type="term" value="F:DNA binding"/>
    <property type="evidence" value="ECO:0007669"/>
    <property type="project" value="UniProtKB-KW"/>
</dbReference>